<gene>
    <name evidence="2" type="ORF">CCMP2556_LOCUS55395</name>
</gene>
<dbReference type="Proteomes" id="UP001642484">
    <property type="component" value="Unassembled WGS sequence"/>
</dbReference>
<evidence type="ECO:0000259" key="1">
    <source>
        <dbReference type="Pfam" id="PF08241"/>
    </source>
</evidence>
<protein>
    <recommendedName>
        <fullName evidence="1">Methyltransferase type 11 domain-containing protein</fullName>
    </recommendedName>
</protein>
<dbReference type="InterPro" id="IPR013216">
    <property type="entry name" value="Methyltransf_11"/>
</dbReference>
<sequence>MIVCGRQWLVTACPFPREREWRTSVPAMEPWGSCCRPGAAGDPFPPEDCPERIIKRDGVDFLRAQPDQSLDLVISTFAVHFMDRPSLDKELARVLRPSGRAIWF</sequence>
<reference evidence="2 3" key="1">
    <citation type="submission" date="2024-02" db="EMBL/GenBank/DDBJ databases">
        <authorList>
            <person name="Chen Y."/>
            <person name="Shah S."/>
            <person name="Dougan E. K."/>
            <person name="Thang M."/>
            <person name="Chan C."/>
        </authorList>
    </citation>
    <scope>NUCLEOTIDE SEQUENCE [LARGE SCALE GENOMIC DNA]</scope>
</reference>
<evidence type="ECO:0000313" key="3">
    <source>
        <dbReference type="Proteomes" id="UP001642484"/>
    </source>
</evidence>
<dbReference type="InterPro" id="IPR029063">
    <property type="entry name" value="SAM-dependent_MTases_sf"/>
</dbReference>
<dbReference type="EMBL" id="CAXAMN010028953">
    <property type="protein sequence ID" value="CAK9118269.1"/>
    <property type="molecule type" value="Genomic_DNA"/>
</dbReference>
<dbReference type="SUPFAM" id="SSF53335">
    <property type="entry name" value="S-adenosyl-L-methionine-dependent methyltransferases"/>
    <property type="match status" value="1"/>
</dbReference>
<comment type="caution">
    <text evidence="2">The sequence shown here is derived from an EMBL/GenBank/DDBJ whole genome shotgun (WGS) entry which is preliminary data.</text>
</comment>
<evidence type="ECO:0000313" key="2">
    <source>
        <dbReference type="EMBL" id="CAK9118269.1"/>
    </source>
</evidence>
<name>A0ABP0T0R6_9DINO</name>
<dbReference type="Pfam" id="PF08241">
    <property type="entry name" value="Methyltransf_11"/>
    <property type="match status" value="1"/>
</dbReference>
<organism evidence="2 3">
    <name type="scientific">Durusdinium trenchii</name>
    <dbReference type="NCBI Taxonomy" id="1381693"/>
    <lineage>
        <taxon>Eukaryota</taxon>
        <taxon>Sar</taxon>
        <taxon>Alveolata</taxon>
        <taxon>Dinophyceae</taxon>
        <taxon>Suessiales</taxon>
        <taxon>Symbiodiniaceae</taxon>
        <taxon>Durusdinium</taxon>
    </lineage>
</organism>
<feature type="domain" description="Methyltransferase type 11" evidence="1">
    <location>
        <begin position="65"/>
        <end position="102"/>
    </location>
</feature>
<accession>A0ABP0T0R6</accession>
<feature type="non-terminal residue" evidence="2">
    <location>
        <position position="104"/>
    </location>
</feature>
<proteinExistence type="predicted"/>
<dbReference type="Gene3D" id="3.40.50.150">
    <property type="entry name" value="Vaccinia Virus protein VP39"/>
    <property type="match status" value="1"/>
</dbReference>
<keyword evidence="3" id="KW-1185">Reference proteome</keyword>